<sequence length="358" mass="37933">MVPTVLCLFGPPSYGHRRTAFWFDWPPLDTSQSHLQIASPPSRGETTPRASNGGRTGPLEGPLTHTKKAAPAAPRKVRGSIIRHGTLCLCAAMRRDALRCGLSGSEGVKVVLVLRIHPTGDALTDVAIRPPPPFAAGHVQHSAVTVLQPVDAAGPSYNCLHNTPSSCAFPRPSSAPSHPTILPCPSSSSTKVELSQLSRLLWTKNRAITALLSCHYTTYTATPAAGYATLASCPSPHPALRFQTANVTGASKERWTLTLTASFASHGNRPTARLSLVSNASLADWRGQSASALHIVADCRGEGRGDTGQRGSRAAITAKRSTTAVAAYDLRRPSFFTACIQVGSQKGRLASRRPVESD</sequence>
<organism evidence="2 3">
    <name type="scientific">Colletotrichum sojae</name>
    <dbReference type="NCBI Taxonomy" id="2175907"/>
    <lineage>
        <taxon>Eukaryota</taxon>
        <taxon>Fungi</taxon>
        <taxon>Dikarya</taxon>
        <taxon>Ascomycota</taxon>
        <taxon>Pezizomycotina</taxon>
        <taxon>Sordariomycetes</taxon>
        <taxon>Hypocreomycetidae</taxon>
        <taxon>Glomerellales</taxon>
        <taxon>Glomerellaceae</taxon>
        <taxon>Colletotrichum</taxon>
        <taxon>Colletotrichum orchidearum species complex</taxon>
    </lineage>
</organism>
<gene>
    <name evidence="2" type="ORF">CSOJ01_14203</name>
</gene>
<evidence type="ECO:0000313" key="2">
    <source>
        <dbReference type="EMBL" id="KAF6792072.1"/>
    </source>
</evidence>
<evidence type="ECO:0000313" key="3">
    <source>
        <dbReference type="Proteomes" id="UP000652219"/>
    </source>
</evidence>
<protein>
    <submittedName>
        <fullName evidence="2">Uncharacterized protein</fullName>
    </submittedName>
</protein>
<comment type="caution">
    <text evidence="2">The sequence shown here is derived from an EMBL/GenBank/DDBJ whole genome shotgun (WGS) entry which is preliminary data.</text>
</comment>
<accession>A0A8H6IQE9</accession>
<dbReference type="EMBL" id="WIGN01000460">
    <property type="protein sequence ID" value="KAF6792072.1"/>
    <property type="molecule type" value="Genomic_DNA"/>
</dbReference>
<proteinExistence type="predicted"/>
<dbReference type="Proteomes" id="UP000652219">
    <property type="component" value="Unassembled WGS sequence"/>
</dbReference>
<keyword evidence="3" id="KW-1185">Reference proteome</keyword>
<name>A0A8H6IQE9_9PEZI</name>
<feature type="region of interest" description="Disordered" evidence="1">
    <location>
        <begin position="33"/>
        <end position="76"/>
    </location>
</feature>
<reference evidence="2 3" key="1">
    <citation type="journal article" date="2020" name="Phytopathology">
        <title>Genome Sequence Resources of Colletotrichum truncatum, C. plurivorum, C. musicola, and C. sojae: Four Species Pathogenic to Soybean (Glycine max).</title>
        <authorList>
            <person name="Rogerio F."/>
            <person name="Boufleur T.R."/>
            <person name="Ciampi-Guillardi M."/>
            <person name="Sukno S.A."/>
            <person name="Thon M.R."/>
            <person name="Massola Junior N.S."/>
            <person name="Baroncelli R."/>
        </authorList>
    </citation>
    <scope>NUCLEOTIDE SEQUENCE [LARGE SCALE GENOMIC DNA]</scope>
    <source>
        <strain evidence="2 3">LFN0009</strain>
    </source>
</reference>
<dbReference type="AlphaFoldDB" id="A0A8H6IQE9"/>
<evidence type="ECO:0000256" key="1">
    <source>
        <dbReference type="SAM" id="MobiDB-lite"/>
    </source>
</evidence>